<evidence type="ECO:0000313" key="2">
    <source>
        <dbReference type="Proteomes" id="UP001292094"/>
    </source>
</evidence>
<organism evidence="1 2">
    <name type="scientific">Petrolisthes manimaculis</name>
    <dbReference type="NCBI Taxonomy" id="1843537"/>
    <lineage>
        <taxon>Eukaryota</taxon>
        <taxon>Metazoa</taxon>
        <taxon>Ecdysozoa</taxon>
        <taxon>Arthropoda</taxon>
        <taxon>Crustacea</taxon>
        <taxon>Multicrustacea</taxon>
        <taxon>Malacostraca</taxon>
        <taxon>Eumalacostraca</taxon>
        <taxon>Eucarida</taxon>
        <taxon>Decapoda</taxon>
        <taxon>Pleocyemata</taxon>
        <taxon>Anomura</taxon>
        <taxon>Galatheoidea</taxon>
        <taxon>Porcellanidae</taxon>
        <taxon>Petrolisthes</taxon>
    </lineage>
</organism>
<dbReference type="EMBL" id="JAWZYT010000601">
    <property type="protein sequence ID" value="KAK4321294.1"/>
    <property type="molecule type" value="Genomic_DNA"/>
</dbReference>
<proteinExistence type="predicted"/>
<evidence type="ECO:0000313" key="1">
    <source>
        <dbReference type="EMBL" id="KAK4321294.1"/>
    </source>
</evidence>
<reference evidence="1" key="1">
    <citation type="submission" date="2023-11" db="EMBL/GenBank/DDBJ databases">
        <title>Genome assemblies of two species of porcelain crab, Petrolisthes cinctipes and Petrolisthes manimaculis (Anomura: Porcellanidae).</title>
        <authorList>
            <person name="Angst P."/>
        </authorList>
    </citation>
    <scope>NUCLEOTIDE SEQUENCE</scope>
    <source>
        <strain evidence="1">PB745_02</strain>
        <tissue evidence="1">Gill</tissue>
    </source>
</reference>
<protein>
    <submittedName>
        <fullName evidence="1">Uncharacterized protein</fullName>
    </submittedName>
</protein>
<gene>
    <name evidence="1" type="ORF">Pmani_007870</name>
</gene>
<comment type="caution">
    <text evidence="1">The sequence shown here is derived from an EMBL/GenBank/DDBJ whole genome shotgun (WGS) entry which is preliminary data.</text>
</comment>
<sequence length="107" mass="12214">MSFPFINSFLAINNNPSFLSIHNQCLRFSESVGVPRGVLATAAPDKFPEAVAESEIPVRMDSLQHLETMPTKSMWMRKGEDWYGILRTKIEEITDRRKSKSKEIKKG</sequence>
<keyword evidence="2" id="KW-1185">Reference proteome</keyword>
<dbReference type="AlphaFoldDB" id="A0AAE1Q6I7"/>
<name>A0AAE1Q6I7_9EUCA</name>
<dbReference type="Proteomes" id="UP001292094">
    <property type="component" value="Unassembled WGS sequence"/>
</dbReference>
<accession>A0AAE1Q6I7</accession>